<comment type="caution">
    <text evidence="1">The sequence shown here is derived from an EMBL/GenBank/DDBJ whole genome shotgun (WGS) entry which is preliminary data.</text>
</comment>
<dbReference type="Proteomes" id="UP000299102">
    <property type="component" value="Unassembled WGS sequence"/>
</dbReference>
<protein>
    <submittedName>
        <fullName evidence="1">Uncharacterized protein</fullName>
    </submittedName>
</protein>
<evidence type="ECO:0000313" key="1">
    <source>
        <dbReference type="EMBL" id="GBP29823.1"/>
    </source>
</evidence>
<keyword evidence="2" id="KW-1185">Reference proteome</keyword>
<gene>
    <name evidence="1" type="ORF">EVAR_94663_1</name>
</gene>
<accession>A0A4C1UTL1</accession>
<evidence type="ECO:0000313" key="2">
    <source>
        <dbReference type="Proteomes" id="UP000299102"/>
    </source>
</evidence>
<sequence>MAQRGRDTRRSFTPTVRLPGRLTHFANGKRNDQYDARNSAAVKFVTIASQWRKTRKREERRKGRGVLCLHIASLAGNSERPSFACCIVHP</sequence>
<reference evidence="1 2" key="1">
    <citation type="journal article" date="2019" name="Commun. Biol.">
        <title>The bagworm genome reveals a unique fibroin gene that provides high tensile strength.</title>
        <authorList>
            <person name="Kono N."/>
            <person name="Nakamura H."/>
            <person name="Ohtoshi R."/>
            <person name="Tomita M."/>
            <person name="Numata K."/>
            <person name="Arakawa K."/>
        </authorList>
    </citation>
    <scope>NUCLEOTIDE SEQUENCE [LARGE SCALE GENOMIC DNA]</scope>
</reference>
<proteinExistence type="predicted"/>
<organism evidence="1 2">
    <name type="scientific">Eumeta variegata</name>
    <name type="common">Bagworm moth</name>
    <name type="synonym">Eumeta japonica</name>
    <dbReference type="NCBI Taxonomy" id="151549"/>
    <lineage>
        <taxon>Eukaryota</taxon>
        <taxon>Metazoa</taxon>
        <taxon>Ecdysozoa</taxon>
        <taxon>Arthropoda</taxon>
        <taxon>Hexapoda</taxon>
        <taxon>Insecta</taxon>
        <taxon>Pterygota</taxon>
        <taxon>Neoptera</taxon>
        <taxon>Endopterygota</taxon>
        <taxon>Lepidoptera</taxon>
        <taxon>Glossata</taxon>
        <taxon>Ditrysia</taxon>
        <taxon>Tineoidea</taxon>
        <taxon>Psychidae</taxon>
        <taxon>Oiketicinae</taxon>
        <taxon>Eumeta</taxon>
    </lineage>
</organism>
<name>A0A4C1UTL1_EUMVA</name>
<dbReference type="AlphaFoldDB" id="A0A4C1UTL1"/>
<dbReference type="EMBL" id="BGZK01000224">
    <property type="protein sequence ID" value="GBP29823.1"/>
    <property type="molecule type" value="Genomic_DNA"/>
</dbReference>